<dbReference type="AlphaFoldDB" id="A0A9P1DY68"/>
<dbReference type="Proteomes" id="UP001152484">
    <property type="component" value="Unassembled WGS sequence"/>
</dbReference>
<keyword evidence="3" id="KW-1185">Reference proteome</keyword>
<evidence type="ECO:0000313" key="2">
    <source>
        <dbReference type="EMBL" id="CAH9058504.1"/>
    </source>
</evidence>
<organism evidence="2 3">
    <name type="scientific">Cuscuta europaea</name>
    <name type="common">European dodder</name>
    <dbReference type="NCBI Taxonomy" id="41803"/>
    <lineage>
        <taxon>Eukaryota</taxon>
        <taxon>Viridiplantae</taxon>
        <taxon>Streptophyta</taxon>
        <taxon>Embryophyta</taxon>
        <taxon>Tracheophyta</taxon>
        <taxon>Spermatophyta</taxon>
        <taxon>Magnoliopsida</taxon>
        <taxon>eudicotyledons</taxon>
        <taxon>Gunneridae</taxon>
        <taxon>Pentapetalae</taxon>
        <taxon>asterids</taxon>
        <taxon>lamiids</taxon>
        <taxon>Solanales</taxon>
        <taxon>Convolvulaceae</taxon>
        <taxon>Cuscuteae</taxon>
        <taxon>Cuscuta</taxon>
        <taxon>Cuscuta subgen. Cuscuta</taxon>
    </lineage>
</organism>
<feature type="transmembrane region" description="Helical" evidence="1">
    <location>
        <begin position="39"/>
        <end position="62"/>
    </location>
</feature>
<proteinExistence type="predicted"/>
<name>A0A9P1DY68_CUSEU</name>
<feature type="non-terminal residue" evidence="2">
    <location>
        <position position="105"/>
    </location>
</feature>
<reference evidence="2" key="1">
    <citation type="submission" date="2022-07" db="EMBL/GenBank/DDBJ databases">
        <authorList>
            <person name="Macas J."/>
            <person name="Novak P."/>
            <person name="Neumann P."/>
        </authorList>
    </citation>
    <scope>NUCLEOTIDE SEQUENCE</scope>
</reference>
<accession>A0A9P1DY68</accession>
<protein>
    <submittedName>
        <fullName evidence="2">Uncharacterized protein</fullName>
    </submittedName>
</protein>
<evidence type="ECO:0000313" key="3">
    <source>
        <dbReference type="Proteomes" id="UP001152484"/>
    </source>
</evidence>
<evidence type="ECO:0000256" key="1">
    <source>
        <dbReference type="SAM" id="Phobius"/>
    </source>
</evidence>
<keyword evidence="1" id="KW-0812">Transmembrane</keyword>
<sequence>MMIHPPPEPPTCWKWVIRGRNTVLEDWFQRLNKFILLKFIVPIFNLFSKKLVAIILLLVFAYGNRFFTLIEGSARFDIVSGAQIYFFSNSCIKPVWWLVIRIAPL</sequence>
<keyword evidence="1" id="KW-0472">Membrane</keyword>
<comment type="caution">
    <text evidence="2">The sequence shown here is derived from an EMBL/GenBank/DDBJ whole genome shotgun (WGS) entry which is preliminary data.</text>
</comment>
<keyword evidence="1" id="KW-1133">Transmembrane helix</keyword>
<dbReference type="EMBL" id="CAMAPE010000004">
    <property type="protein sequence ID" value="CAH9058504.1"/>
    <property type="molecule type" value="Genomic_DNA"/>
</dbReference>
<dbReference type="OrthoDB" id="1317051at2759"/>
<gene>
    <name evidence="2" type="ORF">CEURO_LOCUS1263</name>
</gene>